<protein>
    <submittedName>
        <fullName evidence="1">Uncharacterized protein</fullName>
    </submittedName>
</protein>
<evidence type="ECO:0000313" key="2">
    <source>
        <dbReference type="Proteomes" id="UP000805193"/>
    </source>
</evidence>
<keyword evidence="2" id="KW-1185">Reference proteome</keyword>
<reference evidence="1 2" key="1">
    <citation type="journal article" date="2020" name="Cell">
        <title>Large-Scale Comparative Analyses of Tick Genomes Elucidate Their Genetic Diversity and Vector Capacities.</title>
        <authorList>
            <consortium name="Tick Genome and Microbiome Consortium (TIGMIC)"/>
            <person name="Jia N."/>
            <person name="Wang J."/>
            <person name="Shi W."/>
            <person name="Du L."/>
            <person name="Sun Y."/>
            <person name="Zhan W."/>
            <person name="Jiang J.F."/>
            <person name="Wang Q."/>
            <person name="Zhang B."/>
            <person name="Ji P."/>
            <person name="Bell-Sakyi L."/>
            <person name="Cui X.M."/>
            <person name="Yuan T.T."/>
            <person name="Jiang B.G."/>
            <person name="Yang W.F."/>
            <person name="Lam T.T."/>
            <person name="Chang Q.C."/>
            <person name="Ding S.J."/>
            <person name="Wang X.J."/>
            <person name="Zhu J.G."/>
            <person name="Ruan X.D."/>
            <person name="Zhao L."/>
            <person name="Wei J.T."/>
            <person name="Ye R.Z."/>
            <person name="Que T.C."/>
            <person name="Du C.H."/>
            <person name="Zhou Y.H."/>
            <person name="Cheng J.X."/>
            <person name="Dai P.F."/>
            <person name="Guo W.B."/>
            <person name="Han X.H."/>
            <person name="Huang E.J."/>
            <person name="Li L.F."/>
            <person name="Wei W."/>
            <person name="Gao Y.C."/>
            <person name="Liu J.Z."/>
            <person name="Shao H.Z."/>
            <person name="Wang X."/>
            <person name="Wang C.C."/>
            <person name="Yang T.C."/>
            <person name="Huo Q.B."/>
            <person name="Li W."/>
            <person name="Chen H.Y."/>
            <person name="Chen S.E."/>
            <person name="Zhou L.G."/>
            <person name="Ni X.B."/>
            <person name="Tian J.H."/>
            <person name="Sheng Y."/>
            <person name="Liu T."/>
            <person name="Pan Y.S."/>
            <person name="Xia L.Y."/>
            <person name="Li J."/>
            <person name="Zhao F."/>
            <person name="Cao W.C."/>
        </authorList>
    </citation>
    <scope>NUCLEOTIDE SEQUENCE [LARGE SCALE GENOMIC DNA]</scope>
    <source>
        <strain evidence="1">Iper-2018</strain>
    </source>
</reference>
<organism evidence="1 2">
    <name type="scientific">Ixodes persulcatus</name>
    <name type="common">Taiga tick</name>
    <dbReference type="NCBI Taxonomy" id="34615"/>
    <lineage>
        <taxon>Eukaryota</taxon>
        <taxon>Metazoa</taxon>
        <taxon>Ecdysozoa</taxon>
        <taxon>Arthropoda</taxon>
        <taxon>Chelicerata</taxon>
        <taxon>Arachnida</taxon>
        <taxon>Acari</taxon>
        <taxon>Parasitiformes</taxon>
        <taxon>Ixodida</taxon>
        <taxon>Ixodoidea</taxon>
        <taxon>Ixodidae</taxon>
        <taxon>Ixodinae</taxon>
        <taxon>Ixodes</taxon>
    </lineage>
</organism>
<gene>
    <name evidence="1" type="ORF">HPB47_013105</name>
</gene>
<accession>A0AC60NRM6</accession>
<dbReference type="EMBL" id="JABSTQ010011593">
    <property type="protein sequence ID" value="KAG0409776.1"/>
    <property type="molecule type" value="Genomic_DNA"/>
</dbReference>
<comment type="caution">
    <text evidence="1">The sequence shown here is derived from an EMBL/GenBank/DDBJ whole genome shotgun (WGS) entry which is preliminary data.</text>
</comment>
<name>A0AC60NRM6_IXOPE</name>
<evidence type="ECO:0000313" key="1">
    <source>
        <dbReference type="EMBL" id="KAG0409776.1"/>
    </source>
</evidence>
<proteinExistence type="predicted"/>
<sequence>MEFSAEALINAVKDYPFLYNKRHPDHKDGDKKRQAWDEIGDIFGMAECPATYIGETNNFPERIRQHKNDVRKFDKASEQAGSSGSVLGDSGCPRSGGRPPFGGDSVMLTIHEGVVLGRPGTQSPELRLFVLSPYFGTLQTVPELHTSPVAARTIAALGRTPGPEVSGIVRRRGDDLKACFLSGSRTSSPPP</sequence>
<dbReference type="Proteomes" id="UP000805193">
    <property type="component" value="Unassembled WGS sequence"/>
</dbReference>